<dbReference type="Gene3D" id="6.10.250.660">
    <property type="match status" value="1"/>
</dbReference>
<accession>A0A2G6K8V1</accession>
<evidence type="ECO:0000256" key="1">
    <source>
        <dbReference type="SAM" id="MobiDB-lite"/>
    </source>
</evidence>
<sequence length="664" mass="70249">MANTPSRPDPSSPRSVAHAEFNTGRRGYRIDEVRGFLIAVGAELDRLQERIRQLEASLNSRPPTVSPDELDDDVLARVLGDETVRVLQTARESAEEIRQRAEEDASRLMAEATAAADTARQEADADVARQRQEAEESASAQIEAAKEQGREMVDEARAYRERVLADLQRRTSLARDQIESLIHGRDRLLEVFERSRLVAVDVTSGLKEIDLPDEYVNLAATTGPVPVMVPSAPRPADSRPTTLADLVEATADIDDRAGTEDGDEIVVKVDDESGDPAGTDDSDDDESGAENVEDTAEVADSEDVDEGVDSDLDDGEVSAEDAAGDEDADTGDDLSNDESPANVVTLFPATSDGETPEPHLGVVADADDDDADDNDDDEDDDEGGAEPSGDTGGDVASSSDVKGLFARLRDGMSQADDPGDVGDEVGDEELAGDPIDAEESNDDPVDGSGASAFVQRDEALTTLMTTAARQLKRVMADEQNDLLDALRRGDSDADDLVPSAEEYAAPYLDVLAESLSDAAVSGAAVVDDSVRQPADDVLEGARALAVSHLVEPLRQRLAAVIAEASGDADEIVRAVRMVYREWKLHHIDAELDSVLCSAFGHGLGAAIPAGTPVVWAVDPSAVACPECEDNSLASGVVAGDEFPTGHRAAPAHPGCRCLTLPVGS</sequence>
<comment type="caution">
    <text evidence="2">The sequence shown here is derived from an EMBL/GenBank/DDBJ whole genome shotgun (WGS) entry which is preliminary data.</text>
</comment>
<evidence type="ECO:0008006" key="4">
    <source>
        <dbReference type="Google" id="ProtNLM"/>
    </source>
</evidence>
<feature type="region of interest" description="Disordered" evidence="1">
    <location>
        <begin position="268"/>
        <end position="449"/>
    </location>
</feature>
<evidence type="ECO:0000313" key="2">
    <source>
        <dbReference type="EMBL" id="PIE32107.1"/>
    </source>
</evidence>
<dbReference type="AlphaFoldDB" id="A0A2G6K8V1"/>
<dbReference type="Proteomes" id="UP000230914">
    <property type="component" value="Unassembled WGS sequence"/>
</dbReference>
<dbReference type="PANTHER" id="PTHR35794:SF2">
    <property type="entry name" value="CELL DIVISION PROTEIN DIVIVA"/>
    <property type="match status" value="1"/>
</dbReference>
<reference evidence="2 3" key="1">
    <citation type="submission" date="2017-10" db="EMBL/GenBank/DDBJ databases">
        <title>Novel microbial diversity and functional potential in the marine mammal oral microbiome.</title>
        <authorList>
            <person name="Dudek N.K."/>
            <person name="Sun C.L."/>
            <person name="Burstein D."/>
            <person name="Kantor R.S."/>
            <person name="Aliaga Goltsman D.S."/>
            <person name="Bik E.M."/>
            <person name="Thomas B.C."/>
            <person name="Banfield J.F."/>
            <person name="Relman D.A."/>
        </authorList>
    </citation>
    <scope>NUCLEOTIDE SEQUENCE [LARGE SCALE GENOMIC DNA]</scope>
    <source>
        <strain evidence="2">DOLJORAL78_61_10</strain>
    </source>
</reference>
<feature type="compositionally biased region" description="Acidic residues" evidence="1">
    <location>
        <begin position="365"/>
        <end position="384"/>
    </location>
</feature>
<dbReference type="PANTHER" id="PTHR35794">
    <property type="entry name" value="CELL DIVISION PROTEIN DIVIVA"/>
    <property type="match status" value="1"/>
</dbReference>
<feature type="compositionally biased region" description="Basic and acidic residues" evidence="1">
    <location>
        <begin position="119"/>
        <end position="134"/>
    </location>
</feature>
<name>A0A2G6K8V1_9ACTN</name>
<dbReference type="InterPro" id="IPR007793">
    <property type="entry name" value="DivIVA_fam"/>
</dbReference>
<dbReference type="EMBL" id="PDSL01000053">
    <property type="protein sequence ID" value="PIE32107.1"/>
    <property type="molecule type" value="Genomic_DNA"/>
</dbReference>
<feature type="region of interest" description="Disordered" evidence="1">
    <location>
        <begin position="100"/>
        <end position="150"/>
    </location>
</feature>
<feature type="region of interest" description="Disordered" evidence="1">
    <location>
        <begin position="1"/>
        <end position="20"/>
    </location>
</feature>
<organism evidence="2 3">
    <name type="scientific">Ilumatobacter coccineus</name>
    <dbReference type="NCBI Taxonomy" id="467094"/>
    <lineage>
        <taxon>Bacteria</taxon>
        <taxon>Bacillati</taxon>
        <taxon>Actinomycetota</taxon>
        <taxon>Acidimicrobiia</taxon>
        <taxon>Acidimicrobiales</taxon>
        <taxon>Ilumatobacteraceae</taxon>
        <taxon>Ilumatobacter</taxon>
    </lineage>
</organism>
<protein>
    <recommendedName>
        <fullName evidence="4">Antigen 84</fullName>
    </recommendedName>
</protein>
<dbReference type="Pfam" id="PF05103">
    <property type="entry name" value="DivIVA"/>
    <property type="match status" value="1"/>
</dbReference>
<proteinExistence type="predicted"/>
<feature type="compositionally biased region" description="Acidic residues" evidence="1">
    <location>
        <begin position="272"/>
        <end position="336"/>
    </location>
</feature>
<evidence type="ECO:0000313" key="3">
    <source>
        <dbReference type="Proteomes" id="UP000230914"/>
    </source>
</evidence>
<gene>
    <name evidence="2" type="ORF">CSA55_04010</name>
</gene>
<feature type="compositionally biased region" description="Acidic residues" evidence="1">
    <location>
        <begin position="417"/>
        <end position="445"/>
    </location>
</feature>